<feature type="domain" description="C-type lectin" evidence="1">
    <location>
        <begin position="161"/>
        <end position="250"/>
    </location>
</feature>
<sequence length="250" mass="26851">MGFLWGSMGCLWGRGRWHCSPPPPPNRCSAVAGDPAPEGHSATAGEQRWGYGIKGGGIWGYGDMGTRVTTVPHPTGSTLAVALAVLEGNQTQLKKHGTETAALLELLSANQSATRLEVSGMMVSVWRERSTTRSALHQLLHAMWALNRSSCQVCPPGWRLHGGSCYMVGSGAVGWAQAQGRCRDSGAQLVVIGDAQEQEFLTSLAPPHETWIGLHDRSKEGSFQWVDGSALSFRNWRWGQPDEAGGGEDC</sequence>
<dbReference type="Ensembl" id="ENSPCLT00000022842.1">
    <property type="protein sequence ID" value="ENSPCLP00000017079.1"/>
    <property type="gene ID" value="ENSPCLG00000014227.1"/>
</dbReference>
<evidence type="ECO:0000259" key="1">
    <source>
        <dbReference type="PROSITE" id="PS50041"/>
    </source>
</evidence>
<dbReference type="SUPFAM" id="SSF56436">
    <property type="entry name" value="C-type lectin-like"/>
    <property type="match status" value="1"/>
</dbReference>
<dbReference type="InterPro" id="IPR016187">
    <property type="entry name" value="CTDL_fold"/>
</dbReference>
<dbReference type="Proteomes" id="UP000472261">
    <property type="component" value="Unplaced"/>
</dbReference>
<evidence type="ECO:0000313" key="2">
    <source>
        <dbReference type="Ensembl" id="ENSPCLP00000017079.1"/>
    </source>
</evidence>
<protein>
    <recommendedName>
        <fullName evidence="1">C-type lectin domain-containing protein</fullName>
    </recommendedName>
</protein>
<dbReference type="SMART" id="SM00034">
    <property type="entry name" value="CLECT"/>
    <property type="match status" value="1"/>
</dbReference>
<proteinExistence type="predicted"/>
<name>A0A669Q8V2_PHACC</name>
<dbReference type="Gene3D" id="3.10.100.10">
    <property type="entry name" value="Mannose-Binding Protein A, subunit A"/>
    <property type="match status" value="1"/>
</dbReference>
<organism evidence="2 3">
    <name type="scientific">Phasianus colchicus</name>
    <name type="common">Common pheasant</name>
    <dbReference type="NCBI Taxonomy" id="9054"/>
    <lineage>
        <taxon>Eukaryota</taxon>
        <taxon>Metazoa</taxon>
        <taxon>Chordata</taxon>
        <taxon>Craniata</taxon>
        <taxon>Vertebrata</taxon>
        <taxon>Euteleostomi</taxon>
        <taxon>Archelosauria</taxon>
        <taxon>Archosauria</taxon>
        <taxon>Dinosauria</taxon>
        <taxon>Saurischia</taxon>
        <taxon>Theropoda</taxon>
        <taxon>Coelurosauria</taxon>
        <taxon>Aves</taxon>
        <taxon>Neognathae</taxon>
        <taxon>Galloanserae</taxon>
        <taxon>Galliformes</taxon>
        <taxon>Phasianidae</taxon>
        <taxon>Phasianinae</taxon>
        <taxon>Phasianus</taxon>
    </lineage>
</organism>
<dbReference type="InterPro" id="IPR050111">
    <property type="entry name" value="C-type_lectin/snaclec_domain"/>
</dbReference>
<reference evidence="2" key="2">
    <citation type="submission" date="2025-09" db="UniProtKB">
        <authorList>
            <consortium name="Ensembl"/>
        </authorList>
    </citation>
    <scope>IDENTIFICATION</scope>
</reference>
<dbReference type="AlphaFoldDB" id="A0A669Q8V2"/>
<evidence type="ECO:0000313" key="3">
    <source>
        <dbReference type="Proteomes" id="UP000472261"/>
    </source>
</evidence>
<reference evidence="2" key="1">
    <citation type="submission" date="2025-08" db="UniProtKB">
        <authorList>
            <consortium name="Ensembl"/>
        </authorList>
    </citation>
    <scope>IDENTIFICATION</scope>
</reference>
<dbReference type="Pfam" id="PF00059">
    <property type="entry name" value="Lectin_C"/>
    <property type="match status" value="1"/>
</dbReference>
<dbReference type="PROSITE" id="PS50041">
    <property type="entry name" value="C_TYPE_LECTIN_2"/>
    <property type="match status" value="1"/>
</dbReference>
<accession>A0A669Q8V2</accession>
<dbReference type="PANTHER" id="PTHR22803">
    <property type="entry name" value="MANNOSE, PHOSPHOLIPASE, LECTIN RECEPTOR RELATED"/>
    <property type="match status" value="1"/>
</dbReference>
<dbReference type="InterPro" id="IPR001304">
    <property type="entry name" value="C-type_lectin-like"/>
</dbReference>
<dbReference type="InterPro" id="IPR016186">
    <property type="entry name" value="C-type_lectin-like/link_sf"/>
</dbReference>
<keyword evidence="3" id="KW-1185">Reference proteome</keyword>